<comment type="caution">
    <text evidence="1">The sequence shown here is derived from an EMBL/GenBank/DDBJ whole genome shotgun (WGS) entry which is preliminary data.</text>
</comment>
<reference evidence="1 2" key="1">
    <citation type="submission" date="2019-06" db="EMBL/GenBank/DDBJ databases">
        <authorList>
            <person name="Li M."/>
        </authorList>
    </citation>
    <scope>NUCLEOTIDE SEQUENCE [LARGE SCALE GENOMIC DNA]</scope>
    <source>
        <strain evidence="1 2">BGMRC6574</strain>
    </source>
</reference>
<organism evidence="1 2">
    <name type="scientific">Pararhizobium mangrovi</name>
    <dbReference type="NCBI Taxonomy" id="2590452"/>
    <lineage>
        <taxon>Bacteria</taxon>
        <taxon>Pseudomonadati</taxon>
        <taxon>Pseudomonadota</taxon>
        <taxon>Alphaproteobacteria</taxon>
        <taxon>Hyphomicrobiales</taxon>
        <taxon>Rhizobiaceae</taxon>
        <taxon>Rhizobium/Agrobacterium group</taxon>
        <taxon>Pararhizobium</taxon>
    </lineage>
</organism>
<dbReference type="Proteomes" id="UP000320314">
    <property type="component" value="Unassembled WGS sequence"/>
</dbReference>
<name>A0A506TZA3_9HYPH</name>
<proteinExistence type="predicted"/>
<sequence>MLSEPVQNGLYSRLHLLAHEGPDLGRPYVDTLKGSSFANMKEMRFDADGGVWRLAFAFDPDRKAILLVAGDKGGKDQKRFYKRFIRKADQRFANHLAALGEDE</sequence>
<evidence type="ECO:0000313" key="1">
    <source>
        <dbReference type="EMBL" id="TPW26636.1"/>
    </source>
</evidence>
<dbReference type="InterPro" id="IPR009241">
    <property type="entry name" value="HigB-like"/>
</dbReference>
<evidence type="ECO:0000313" key="2">
    <source>
        <dbReference type="Proteomes" id="UP000320314"/>
    </source>
</evidence>
<accession>A0A506TZA3</accession>
<dbReference type="OrthoDB" id="330810at2"/>
<gene>
    <name evidence="1" type="ORF">FJU11_14285</name>
</gene>
<protein>
    <submittedName>
        <fullName evidence="1">Addiction module toxin RelE</fullName>
    </submittedName>
</protein>
<dbReference type="EMBL" id="VHLH01000028">
    <property type="protein sequence ID" value="TPW26636.1"/>
    <property type="molecule type" value="Genomic_DNA"/>
</dbReference>
<dbReference type="AlphaFoldDB" id="A0A506TZA3"/>
<dbReference type="Pfam" id="PF05973">
    <property type="entry name" value="Gp49"/>
    <property type="match status" value="1"/>
</dbReference>
<keyword evidence="2" id="KW-1185">Reference proteome</keyword>